<gene>
    <name evidence="1" type="ORF">PCASD_20869</name>
</gene>
<evidence type="ECO:0000313" key="2">
    <source>
        <dbReference type="Proteomes" id="UP000235392"/>
    </source>
</evidence>
<accession>A0A2N5TS41</accession>
<sequence>MEVAKDEVRAQSINAFEAGSNFSAANKEMQKNLDLKKEDGKKREKMLEEYPKEPLQAKIKSMAKAIETLTNKLNAPAKAEYSPGNEAPSGCLYEPQLFYETDNSAVFQINKENKDPSKVQSAMQHIDWDPPKLGLEAVLKKQSSIKEEALKQQKNFQMEANTATT</sequence>
<reference evidence="1 2" key="1">
    <citation type="submission" date="2017-11" db="EMBL/GenBank/DDBJ databases">
        <title>De novo assembly and phasing of dikaryotic genomes from two isolates of Puccinia coronata f. sp. avenae, the causal agent of oat crown rust.</title>
        <authorList>
            <person name="Miller M.E."/>
            <person name="Zhang Y."/>
            <person name="Omidvar V."/>
            <person name="Sperschneider J."/>
            <person name="Schwessinger B."/>
            <person name="Raley C."/>
            <person name="Palmer J.M."/>
            <person name="Garnica D."/>
            <person name="Upadhyaya N."/>
            <person name="Rathjen J."/>
            <person name="Taylor J.M."/>
            <person name="Park R.F."/>
            <person name="Dodds P.N."/>
            <person name="Hirsch C.D."/>
            <person name="Kianian S.F."/>
            <person name="Figueroa M."/>
        </authorList>
    </citation>
    <scope>NUCLEOTIDE SEQUENCE [LARGE SCALE GENOMIC DNA]</scope>
    <source>
        <strain evidence="1">12SD80</strain>
    </source>
</reference>
<dbReference type="EMBL" id="PGCI01000369">
    <property type="protein sequence ID" value="PLW28306.1"/>
    <property type="molecule type" value="Genomic_DNA"/>
</dbReference>
<proteinExistence type="predicted"/>
<comment type="caution">
    <text evidence="1">The sequence shown here is derived from an EMBL/GenBank/DDBJ whole genome shotgun (WGS) entry which is preliminary data.</text>
</comment>
<name>A0A2N5TS41_9BASI</name>
<evidence type="ECO:0000313" key="1">
    <source>
        <dbReference type="EMBL" id="PLW28306.1"/>
    </source>
</evidence>
<organism evidence="1 2">
    <name type="scientific">Puccinia coronata f. sp. avenae</name>
    <dbReference type="NCBI Taxonomy" id="200324"/>
    <lineage>
        <taxon>Eukaryota</taxon>
        <taxon>Fungi</taxon>
        <taxon>Dikarya</taxon>
        <taxon>Basidiomycota</taxon>
        <taxon>Pucciniomycotina</taxon>
        <taxon>Pucciniomycetes</taxon>
        <taxon>Pucciniales</taxon>
        <taxon>Pucciniaceae</taxon>
        <taxon>Puccinia</taxon>
    </lineage>
</organism>
<protein>
    <submittedName>
        <fullName evidence="1">Uncharacterized protein</fullName>
    </submittedName>
</protein>
<dbReference type="AlphaFoldDB" id="A0A2N5TS41"/>
<dbReference type="Proteomes" id="UP000235392">
    <property type="component" value="Unassembled WGS sequence"/>
</dbReference>